<evidence type="ECO:0000313" key="1">
    <source>
        <dbReference type="EMBL" id="KAI4836727.1"/>
    </source>
</evidence>
<name>A0ACB9Y6R9_PLABR</name>
<dbReference type="EMBL" id="CM043780">
    <property type="protein sequence ID" value="KAI4836727.1"/>
    <property type="molecule type" value="Genomic_DNA"/>
</dbReference>
<proteinExistence type="predicted"/>
<dbReference type="Proteomes" id="UP001056978">
    <property type="component" value="Chromosome 12"/>
</dbReference>
<organism evidence="1 2">
    <name type="scientific">Plasmodium brasilianum</name>
    <dbReference type="NCBI Taxonomy" id="5824"/>
    <lineage>
        <taxon>Eukaryota</taxon>
        <taxon>Sar</taxon>
        <taxon>Alveolata</taxon>
        <taxon>Apicomplexa</taxon>
        <taxon>Aconoidasida</taxon>
        <taxon>Haemosporida</taxon>
        <taxon>Plasmodiidae</taxon>
        <taxon>Plasmodium</taxon>
        <taxon>Plasmodium (Plasmodium)</taxon>
    </lineage>
</organism>
<protein>
    <submittedName>
        <fullName evidence="1">Uncharacterized protein</fullName>
    </submittedName>
</protein>
<gene>
    <name evidence="1" type="ORF">MKS88_004530</name>
</gene>
<reference evidence="1" key="1">
    <citation type="submission" date="2022-06" db="EMBL/GenBank/DDBJ databases">
        <title>The First Complete Genome of the Simian Malaria Parasite Plasmodium brasilianum.</title>
        <authorList>
            <person name="Bajic M."/>
            <person name="Ravishankar S."/>
        </authorList>
    </citation>
    <scope>NUCLEOTIDE SEQUENCE</scope>
    <source>
        <strain evidence="1">Bolivian I</strain>
    </source>
</reference>
<comment type="caution">
    <text evidence="1">The sequence shown here is derived from an EMBL/GenBank/DDBJ whole genome shotgun (WGS) entry which is preliminary data.</text>
</comment>
<keyword evidence="2" id="KW-1185">Reference proteome</keyword>
<accession>A0ACB9Y6R9</accession>
<evidence type="ECO:0000313" key="2">
    <source>
        <dbReference type="Proteomes" id="UP001056978"/>
    </source>
</evidence>
<sequence>MKEVEILKENEILIGNEIEANVLYTQQINNNIVLCKKKSDYSSETHIQEYCSEKDGYKNNNAPETFKSANGKKEIKANKEKENNKLDTMGDVIEIKDVIETSAEIVHNETENIGSEERDTEIHFEIKCIKRRQNEEWTNNKLVIKNSNKSYDMNNQICIRTEIYNIEEEEGENIKTKFMK</sequence>